<keyword evidence="6" id="KW-0573">Peptidoglycan synthesis</keyword>
<evidence type="ECO:0000256" key="6">
    <source>
        <dbReference type="HAMAP-Rule" id="MF_02079"/>
    </source>
</evidence>
<dbReference type="AlphaFoldDB" id="A0A6N9HKM6"/>
<dbReference type="GO" id="GO:0005886">
    <property type="term" value="C:plasma membrane"/>
    <property type="evidence" value="ECO:0007669"/>
    <property type="project" value="UniProtKB-SubCell"/>
</dbReference>
<keyword evidence="8" id="KW-1185">Reference proteome</keyword>
<keyword evidence="6" id="KW-0997">Cell inner membrane</keyword>
<dbReference type="GO" id="GO:0009252">
    <property type="term" value="P:peptidoglycan biosynthetic process"/>
    <property type="evidence" value="ECO:0007669"/>
    <property type="project" value="UniProtKB-UniRule"/>
</dbReference>
<dbReference type="InterPro" id="IPR011923">
    <property type="entry name" value="RodA/MrdB"/>
</dbReference>
<protein>
    <recommendedName>
        <fullName evidence="6">Peptidoglycan glycosyltransferase MrdB</fullName>
        <shortName evidence="6">PGT</shortName>
        <ecNumber evidence="6">2.4.99.28</ecNumber>
    </recommendedName>
    <alternativeName>
        <fullName evidence="6">Cell elongation protein RodA</fullName>
    </alternativeName>
    <alternativeName>
        <fullName evidence="6">Cell wall polymerase</fullName>
    </alternativeName>
    <alternativeName>
        <fullName evidence="6">Peptidoglycan polymerase</fullName>
        <shortName evidence="6">PG polymerase</shortName>
    </alternativeName>
</protein>
<evidence type="ECO:0000256" key="5">
    <source>
        <dbReference type="ARBA" id="ARBA00023136"/>
    </source>
</evidence>
<comment type="caution">
    <text evidence="7">The sequence shown here is derived from an EMBL/GenBank/DDBJ whole genome shotgun (WGS) entry which is preliminary data.</text>
</comment>
<comment type="catalytic activity">
    <reaction evidence="6">
        <text>[GlcNAc-(1-&gt;4)-Mur2Ac(oyl-L-Ala-gamma-D-Glu-L-Lys-D-Ala-D-Ala)](n)-di-trans,octa-cis-undecaprenyl diphosphate + beta-D-GlcNAc-(1-&gt;4)-Mur2Ac(oyl-L-Ala-gamma-D-Glu-L-Lys-D-Ala-D-Ala)-di-trans,octa-cis-undecaprenyl diphosphate = [GlcNAc-(1-&gt;4)-Mur2Ac(oyl-L-Ala-gamma-D-Glu-L-Lys-D-Ala-D-Ala)](n+1)-di-trans,octa-cis-undecaprenyl diphosphate + di-trans,octa-cis-undecaprenyl diphosphate + H(+)</text>
        <dbReference type="Rhea" id="RHEA:23708"/>
        <dbReference type="Rhea" id="RHEA-COMP:9602"/>
        <dbReference type="Rhea" id="RHEA-COMP:9603"/>
        <dbReference type="ChEBI" id="CHEBI:15378"/>
        <dbReference type="ChEBI" id="CHEBI:58405"/>
        <dbReference type="ChEBI" id="CHEBI:60033"/>
        <dbReference type="ChEBI" id="CHEBI:78435"/>
        <dbReference type="EC" id="2.4.99.28"/>
    </reaction>
</comment>
<dbReference type="NCBIfam" id="TIGR02210">
    <property type="entry name" value="rodA_shape"/>
    <property type="match status" value="1"/>
</dbReference>
<keyword evidence="3 6" id="KW-0133">Cell shape</keyword>
<evidence type="ECO:0000256" key="2">
    <source>
        <dbReference type="ARBA" id="ARBA00022692"/>
    </source>
</evidence>
<comment type="function">
    <text evidence="6">Peptidoglycan polymerase that is essential for cell wall elongation.</text>
</comment>
<name>A0A6N9HKM6_9BURK</name>
<feature type="transmembrane region" description="Helical" evidence="6">
    <location>
        <begin position="163"/>
        <end position="181"/>
    </location>
</feature>
<dbReference type="GO" id="GO:0008955">
    <property type="term" value="F:peptidoglycan glycosyltransferase activity"/>
    <property type="evidence" value="ECO:0007669"/>
    <property type="project" value="UniProtKB-UniRule"/>
</dbReference>
<feature type="transmembrane region" description="Helical" evidence="6">
    <location>
        <begin position="49"/>
        <end position="68"/>
    </location>
</feature>
<keyword evidence="6" id="KW-0808">Transferase</keyword>
<keyword evidence="6" id="KW-1003">Cell membrane</keyword>
<evidence type="ECO:0000256" key="3">
    <source>
        <dbReference type="ARBA" id="ARBA00022960"/>
    </source>
</evidence>
<evidence type="ECO:0000313" key="7">
    <source>
        <dbReference type="EMBL" id="MYN04050.1"/>
    </source>
</evidence>
<dbReference type="GO" id="GO:0032153">
    <property type="term" value="C:cell division site"/>
    <property type="evidence" value="ECO:0007669"/>
    <property type="project" value="TreeGrafter"/>
</dbReference>
<dbReference type="RefSeq" id="WP_161027017.1">
    <property type="nucleotide sequence ID" value="NZ_WWCJ01000013.1"/>
</dbReference>
<dbReference type="PANTHER" id="PTHR30474">
    <property type="entry name" value="CELL CYCLE PROTEIN"/>
    <property type="match status" value="1"/>
</dbReference>
<evidence type="ECO:0000256" key="4">
    <source>
        <dbReference type="ARBA" id="ARBA00022989"/>
    </source>
</evidence>
<keyword evidence="4 6" id="KW-1133">Transmembrane helix</keyword>
<keyword evidence="2 6" id="KW-0812">Transmembrane</keyword>
<keyword evidence="5 6" id="KW-0472">Membrane</keyword>
<evidence type="ECO:0000313" key="8">
    <source>
        <dbReference type="Proteomes" id="UP000448575"/>
    </source>
</evidence>
<feature type="transmembrane region" description="Helical" evidence="6">
    <location>
        <begin position="302"/>
        <end position="327"/>
    </location>
</feature>
<gene>
    <name evidence="6 7" type="primary">rodA</name>
    <name evidence="6" type="synonym">mrdB</name>
    <name evidence="7" type="ORF">GTP41_18320</name>
</gene>
<dbReference type="InterPro" id="IPR001182">
    <property type="entry name" value="FtsW/RodA"/>
</dbReference>
<comment type="subcellular location">
    <subcellularLocation>
        <location evidence="6">Cell inner membrane</location>
        <topology evidence="6">Multi-pass membrane protein</topology>
    </subcellularLocation>
    <subcellularLocation>
        <location evidence="1">Membrane</location>
        <topology evidence="1">Multi-pass membrane protein</topology>
    </subcellularLocation>
</comment>
<feature type="transmembrane region" description="Helical" evidence="6">
    <location>
        <begin position="80"/>
        <end position="98"/>
    </location>
</feature>
<dbReference type="HAMAP" id="MF_02079">
    <property type="entry name" value="PGT_RodA"/>
    <property type="match status" value="1"/>
</dbReference>
<comment type="pathway">
    <text evidence="6">Cell wall biogenesis; peptidoglycan biosynthesis.</text>
</comment>
<keyword evidence="6" id="KW-0328">Glycosyltransferase</keyword>
<dbReference type="GO" id="GO:0015648">
    <property type="term" value="F:lipid-linked peptidoglycan transporter activity"/>
    <property type="evidence" value="ECO:0007669"/>
    <property type="project" value="TreeGrafter"/>
</dbReference>
<dbReference type="EMBL" id="WWCJ01000013">
    <property type="protein sequence ID" value="MYN04050.1"/>
    <property type="molecule type" value="Genomic_DNA"/>
</dbReference>
<dbReference type="GO" id="GO:0008360">
    <property type="term" value="P:regulation of cell shape"/>
    <property type="evidence" value="ECO:0007669"/>
    <property type="project" value="UniProtKB-KW"/>
</dbReference>
<dbReference type="GO" id="GO:0071555">
    <property type="term" value="P:cell wall organization"/>
    <property type="evidence" value="ECO:0007669"/>
    <property type="project" value="UniProtKB-KW"/>
</dbReference>
<dbReference type="PANTHER" id="PTHR30474:SF1">
    <property type="entry name" value="PEPTIDOGLYCAN GLYCOSYLTRANSFERASE MRDB"/>
    <property type="match status" value="1"/>
</dbReference>
<feature type="transmembrane region" description="Helical" evidence="6">
    <location>
        <begin position="23"/>
        <end position="42"/>
    </location>
</feature>
<feature type="transmembrane region" description="Helical" evidence="6">
    <location>
        <begin position="273"/>
        <end position="290"/>
    </location>
</feature>
<organism evidence="7 8">
    <name type="scientific">Pseudoduganella guangdongensis</name>
    <dbReference type="NCBI Taxonomy" id="2692179"/>
    <lineage>
        <taxon>Bacteria</taxon>
        <taxon>Pseudomonadati</taxon>
        <taxon>Pseudomonadota</taxon>
        <taxon>Betaproteobacteria</taxon>
        <taxon>Burkholderiales</taxon>
        <taxon>Oxalobacteraceae</taxon>
        <taxon>Telluria group</taxon>
        <taxon>Pseudoduganella</taxon>
    </lineage>
</organism>
<reference evidence="7 8" key="1">
    <citation type="submission" date="2019-12" db="EMBL/GenBank/DDBJ databases">
        <title>Novel species isolated from a subtropical stream in China.</title>
        <authorList>
            <person name="Lu H."/>
        </authorList>
    </citation>
    <scope>NUCLEOTIDE SEQUENCE [LARGE SCALE GENOMIC DNA]</scope>
    <source>
        <strain evidence="7 8">DS3</strain>
    </source>
</reference>
<feature type="transmembrane region" description="Helical" evidence="6">
    <location>
        <begin position="339"/>
        <end position="360"/>
    </location>
</feature>
<feature type="transmembrane region" description="Helical" evidence="6">
    <location>
        <begin position="139"/>
        <end position="157"/>
    </location>
</feature>
<accession>A0A6N9HKM6</accession>
<comment type="similarity">
    <text evidence="6">Belongs to the SEDS family. MrdB/RodA subfamily.</text>
</comment>
<evidence type="ECO:0000256" key="1">
    <source>
        <dbReference type="ARBA" id="ARBA00004141"/>
    </source>
</evidence>
<dbReference type="Proteomes" id="UP000448575">
    <property type="component" value="Unassembled WGS sequence"/>
</dbReference>
<dbReference type="Pfam" id="PF01098">
    <property type="entry name" value="FTSW_RODA_SPOVE"/>
    <property type="match status" value="1"/>
</dbReference>
<keyword evidence="6" id="KW-0961">Cell wall biogenesis/degradation</keyword>
<sequence>MRSPYSSPLLSRLTSFLYFDKTLLVLLLLLLALSTLTMYSAAYDFPGRFALHLRNIAVAVGIMVVIANMPPTTLMRFGPYLYGAGVLLLLAVDLFGTIKKGSQRWLHIGFEFQPSELMKIATPLMLAWYFHTYSDIRRLRLFLVAGALLMVPVLMILKQPDLGTSILVFAAGFYIIFLAGLPWKVLFAMAGTAVLSIPFMWPLLHDYQRDRILTLLNPEADPLGKGFQIRQAIIAIGSGGVTGKGWMEGTQGHLGFVPERSTDMVLSVFSEEFGLAGIVALLLLFSFLIVRGMQISIGAATLYSRLLAAAMAMIIFTYVFVNIAMVSGMAPVVGIPLPFLTYGGTALVTICTACGILLGVHREACGAMVSKR</sequence>
<proteinExistence type="inferred from homology"/>
<dbReference type="EC" id="2.4.99.28" evidence="6"/>
<dbReference type="UniPathway" id="UPA00219"/>
<feature type="transmembrane region" description="Helical" evidence="6">
    <location>
        <begin position="186"/>
        <end position="204"/>
    </location>
</feature>
<dbReference type="GO" id="GO:0051301">
    <property type="term" value="P:cell division"/>
    <property type="evidence" value="ECO:0007669"/>
    <property type="project" value="InterPro"/>
</dbReference>